<keyword evidence="5" id="KW-1185">Reference proteome</keyword>
<feature type="region of interest" description="Disordered" evidence="2">
    <location>
        <begin position="236"/>
        <end position="268"/>
    </location>
</feature>
<accession>A0ABR9ZXI4</accession>
<evidence type="ECO:0000259" key="3">
    <source>
        <dbReference type="PROSITE" id="PS51272"/>
    </source>
</evidence>
<dbReference type="EMBL" id="JADKNH010000009">
    <property type="protein sequence ID" value="MBF4694575.1"/>
    <property type="molecule type" value="Genomic_DNA"/>
</dbReference>
<reference evidence="4 5" key="1">
    <citation type="submission" date="2020-11" db="EMBL/GenBank/DDBJ databases">
        <title>Fusibacter basophilias sp. nov.</title>
        <authorList>
            <person name="Qiu D."/>
        </authorList>
    </citation>
    <scope>NUCLEOTIDE SEQUENCE [LARGE SCALE GENOMIC DNA]</scope>
    <source>
        <strain evidence="4 5">Q10-2</strain>
    </source>
</reference>
<dbReference type="PROSITE" id="PS51272">
    <property type="entry name" value="SLH"/>
    <property type="match status" value="1"/>
</dbReference>
<proteinExistence type="predicted"/>
<dbReference type="RefSeq" id="WP_194702805.1">
    <property type="nucleotide sequence ID" value="NZ_JADKNH010000009.1"/>
</dbReference>
<feature type="compositionally biased region" description="Polar residues" evidence="2">
    <location>
        <begin position="255"/>
        <end position="266"/>
    </location>
</feature>
<gene>
    <name evidence="4" type="ORF">ISU02_15800</name>
</gene>
<dbReference type="Pfam" id="PF00395">
    <property type="entry name" value="SLH"/>
    <property type="match status" value="1"/>
</dbReference>
<sequence length="640" mass="70357">MTKNIFSKITAMMLILLMVGNLSFGMVAITDVTSSHWAYNYVQRVVENEIMILNEDDSFKPNENVTNVEAIVVLYRAAKAAGYLKDVNLNTLTGKYESDLEAINLPKMLAPYGGDVYPALSYALENKVLTLDEVKYFVSNGKLTEAKKVDISVFFGKALNVYKNENLNKIISLSYKDAFDISLGALKYVNLLIEYDIISNKGDSNGNFNPKSIINKSVLAVYADGYFTAIKSDTTPVPSTSGDTTGTNSGTETTIPSSSDTNAGTQDHSDAVKVTGTITDVFSDLKLIEVKEAVGKTTVYDLKQAKIYADQAMINFDSLEKGAFVNLSLTNGVVTTVVLDKTYDKVEGTFSQVTEPMGESIKFRSLKIQLPNKSFDFKRVYDTTPITIDGVQKTVLDLKEGYKLIVSYDGYDAKGITAYSDYYQFTGMLKQPLDPASPTTLEMEKEDGLVFKQELTKSVTFTNSEKVLSKNDIVKVTLNYGVVSNISYVGQAKDLVGTIEEIHITRTPEIAIKLEDNKIEKYAVSKTAKIVDEIGNESLSIYDLKLDQTVRVHVGAEGIDRIDFSYEKEVIGFSGTVTNVFVTTNLLVVKSDDGVTKTVGFAPASGLKITDYVIGDKLFIKGKKLSEVIFEADAITITKN</sequence>
<organism evidence="4 5">
    <name type="scientific">Fusibacter ferrireducens</name>
    <dbReference type="NCBI Taxonomy" id="2785058"/>
    <lineage>
        <taxon>Bacteria</taxon>
        <taxon>Bacillati</taxon>
        <taxon>Bacillota</taxon>
        <taxon>Clostridia</taxon>
        <taxon>Eubacteriales</taxon>
        <taxon>Eubacteriales Family XII. Incertae Sedis</taxon>
        <taxon>Fusibacter</taxon>
    </lineage>
</organism>
<evidence type="ECO:0000313" key="4">
    <source>
        <dbReference type="EMBL" id="MBF4694575.1"/>
    </source>
</evidence>
<keyword evidence="1" id="KW-0677">Repeat</keyword>
<evidence type="ECO:0000256" key="1">
    <source>
        <dbReference type="ARBA" id="ARBA00022737"/>
    </source>
</evidence>
<evidence type="ECO:0000313" key="5">
    <source>
        <dbReference type="Proteomes" id="UP000614200"/>
    </source>
</evidence>
<evidence type="ECO:0000256" key="2">
    <source>
        <dbReference type="SAM" id="MobiDB-lite"/>
    </source>
</evidence>
<dbReference type="InterPro" id="IPR001119">
    <property type="entry name" value="SLH_dom"/>
</dbReference>
<feature type="domain" description="SLH" evidence="3">
    <location>
        <begin position="25"/>
        <end position="88"/>
    </location>
</feature>
<comment type="caution">
    <text evidence="4">The sequence shown here is derived from an EMBL/GenBank/DDBJ whole genome shotgun (WGS) entry which is preliminary data.</text>
</comment>
<protein>
    <submittedName>
        <fullName evidence="4">S-layer homology domain-containing protein</fullName>
    </submittedName>
</protein>
<name>A0ABR9ZXI4_9FIRM</name>
<dbReference type="Proteomes" id="UP000614200">
    <property type="component" value="Unassembled WGS sequence"/>
</dbReference>
<feature type="compositionally biased region" description="Low complexity" evidence="2">
    <location>
        <begin position="239"/>
        <end position="254"/>
    </location>
</feature>